<keyword evidence="1" id="KW-0863">Zinc-finger</keyword>
<keyword evidence="1" id="KW-0479">Metal-binding</keyword>
<dbReference type="PROSITE" id="PS00028">
    <property type="entry name" value="ZINC_FINGER_C2H2_1"/>
    <property type="match status" value="1"/>
</dbReference>
<dbReference type="STRING" id="36050.A0A1B8B5V4"/>
<dbReference type="AlphaFoldDB" id="A0A1B8B5V4"/>
<feature type="region of interest" description="Disordered" evidence="3">
    <location>
        <begin position="329"/>
        <end position="362"/>
    </location>
</feature>
<name>A0A1B8B5V4_FUSPO</name>
<dbReference type="InterPro" id="IPR013087">
    <property type="entry name" value="Znf_C2H2_type"/>
</dbReference>
<comment type="caution">
    <text evidence="5">The sequence shown here is derived from an EMBL/GenBank/DDBJ whole genome shotgun (WGS) entry which is preliminary data.</text>
</comment>
<dbReference type="CDD" id="cd14686">
    <property type="entry name" value="bZIP"/>
    <property type="match status" value="1"/>
</dbReference>
<feature type="compositionally biased region" description="Low complexity" evidence="3">
    <location>
        <begin position="826"/>
        <end position="841"/>
    </location>
</feature>
<dbReference type="SMART" id="SM00355">
    <property type="entry name" value="ZnF_C2H2"/>
    <property type="match status" value="5"/>
</dbReference>
<keyword evidence="1" id="KW-0862">Zinc</keyword>
<organism evidence="5 6">
    <name type="scientific">Fusarium poae</name>
    <dbReference type="NCBI Taxonomy" id="36050"/>
    <lineage>
        <taxon>Eukaryota</taxon>
        <taxon>Fungi</taxon>
        <taxon>Dikarya</taxon>
        <taxon>Ascomycota</taxon>
        <taxon>Pezizomycotina</taxon>
        <taxon>Sordariomycetes</taxon>
        <taxon>Hypocreomycetidae</taxon>
        <taxon>Hypocreales</taxon>
        <taxon>Nectriaceae</taxon>
        <taxon>Fusarium</taxon>
    </lineage>
</organism>
<dbReference type="OMA" id="ARCTTHL"/>
<proteinExistence type="predicted"/>
<dbReference type="PROSITE" id="PS50157">
    <property type="entry name" value="ZINC_FINGER_C2H2_2"/>
    <property type="match status" value="1"/>
</dbReference>
<evidence type="ECO:0000256" key="1">
    <source>
        <dbReference type="PROSITE-ProRule" id="PRU00042"/>
    </source>
</evidence>
<gene>
    <name evidence="5" type="ORF">FPOA_02042</name>
</gene>
<keyword evidence="6" id="KW-1185">Reference proteome</keyword>
<evidence type="ECO:0000313" key="6">
    <source>
        <dbReference type="Proteomes" id="UP000091967"/>
    </source>
</evidence>
<reference evidence="5 6" key="1">
    <citation type="submission" date="2016-06" db="EMBL/GenBank/DDBJ databases">
        <title>Living apart together: crosstalk between the core and supernumerary genomes in a fungal plant pathogen.</title>
        <authorList>
            <person name="Vanheule A."/>
            <person name="Audenaert K."/>
            <person name="Warris S."/>
            <person name="Van De Geest H."/>
            <person name="Schijlen E."/>
            <person name="Hofte M."/>
            <person name="De Saeger S."/>
            <person name="Haesaert G."/>
            <person name="Waalwijk C."/>
            <person name="Van Der Lee T."/>
        </authorList>
    </citation>
    <scope>NUCLEOTIDE SEQUENCE [LARGE SCALE GENOMIC DNA]</scope>
    <source>
        <strain evidence="5 6">2516</strain>
    </source>
</reference>
<feature type="compositionally biased region" description="Polar residues" evidence="3">
    <location>
        <begin position="339"/>
        <end position="353"/>
    </location>
</feature>
<feature type="region of interest" description="Disordered" evidence="3">
    <location>
        <begin position="826"/>
        <end position="847"/>
    </location>
</feature>
<dbReference type="EMBL" id="LYXU01000001">
    <property type="protein sequence ID" value="OBS28102.1"/>
    <property type="molecule type" value="Genomic_DNA"/>
</dbReference>
<feature type="coiled-coil region" evidence="2">
    <location>
        <begin position="771"/>
        <end position="805"/>
    </location>
</feature>
<feature type="region of interest" description="Disordered" evidence="3">
    <location>
        <begin position="92"/>
        <end position="113"/>
    </location>
</feature>
<sequence>MFDPNIDISSASWNDLSLSPADDALFADAYLGIDEGAFSMCTFPTDLNTFNLDRTLIDENYLTDISLTSWDFLTMQPLLTTNPSIATLASPDNGEPSECIETQTSSPRPTTQASLGMLSPREMLPTQNVPERPAVVSNTPSGRTKMKPGTRPCDLKRQKRKDDKPEKCRICEKGHQWRRDLERHYCTQHPDEATKMGLSIFIERLRRHSDHAHSNHIALLHCIHTFMMESMEGTYDLPEGYTSLDCPNSPENKTLTCPYKHEYNWHKGPYICGECGHSFAAASALGRHGRGSGHQVEWECRDDECEKFGEKFATSALYLEHLRDSSGHRCDEESDEAKNTASVFSPSSNSAAQDTEDDIFGPSAQTTASVGNICNVPCCHHYGADYRCKSEYSRHEATGAHQIASRLNQVLLANIPADGVKAEQEAIRALRCNWSDCLLFGKTFKNARVFYRHLQEEDHRNGWDIKFQEESFEYNSDNEPLPGMAFYVDGRKGMCINDKCPRFGQKFDSFTAMKQHSRSFGHALTEEDLASTDAEESGDEIWKTSDVHGMEVTDDESLWKCVKQGCKGYQKIMSNMANVRMHYNSAAHINAADEVSSSDDSHEELDGMEFSKDSGWLCIRPGCKKLGTTYRILYNAKRHFCSEIHAMAEEESSNDESEEVLDGLAYSEELAAWICTKIACKRHGHRFTHVGFARQHARCTTHLKAGEITTTPRRAKHSSINSLLTPIEMDGSTAQVTPGSPSAGRGLNLVQHPAGTSVNSPATRIPGRIRIRRQSGANSRNENRIMELEKENQQLKERVTKLEGEVFGPKSPGVAQSNLLAPPAIPVSTASSSSLSSPASSRQMENLAQYVQDEFRLDVPMEMDESGDMWNPAKY</sequence>
<accession>A0A1B8B5V4</accession>
<feature type="domain" description="C2H2-type" evidence="4">
    <location>
        <begin position="270"/>
        <end position="299"/>
    </location>
</feature>
<dbReference type="Gene3D" id="3.30.160.60">
    <property type="entry name" value="Classic Zinc Finger"/>
    <property type="match status" value="1"/>
</dbReference>
<evidence type="ECO:0000259" key="4">
    <source>
        <dbReference type="PROSITE" id="PS50157"/>
    </source>
</evidence>
<dbReference type="Proteomes" id="UP000091967">
    <property type="component" value="Unassembled WGS sequence"/>
</dbReference>
<evidence type="ECO:0000313" key="5">
    <source>
        <dbReference type="EMBL" id="OBS28102.1"/>
    </source>
</evidence>
<evidence type="ECO:0000256" key="3">
    <source>
        <dbReference type="SAM" id="MobiDB-lite"/>
    </source>
</evidence>
<dbReference type="GO" id="GO:0008270">
    <property type="term" value="F:zinc ion binding"/>
    <property type="evidence" value="ECO:0007669"/>
    <property type="project" value="UniProtKB-KW"/>
</dbReference>
<feature type="region of interest" description="Disordered" evidence="3">
    <location>
        <begin position="131"/>
        <end position="160"/>
    </location>
</feature>
<evidence type="ECO:0000256" key="2">
    <source>
        <dbReference type="SAM" id="Coils"/>
    </source>
</evidence>
<keyword evidence="2" id="KW-0175">Coiled coil</keyword>
<feature type="compositionally biased region" description="Polar residues" evidence="3">
    <location>
        <begin position="100"/>
        <end position="113"/>
    </location>
</feature>
<protein>
    <recommendedName>
        <fullName evidence="4">C2H2-type domain-containing protein</fullName>
    </recommendedName>
</protein>